<dbReference type="KEGG" id="aaeo:BJI67_10375"/>
<keyword evidence="1" id="KW-0812">Transmembrane</keyword>
<keyword evidence="1" id="KW-0472">Membrane</keyword>
<dbReference type="AlphaFoldDB" id="A0A1D8K8V3"/>
<dbReference type="Proteomes" id="UP000095342">
    <property type="component" value="Chromosome"/>
</dbReference>
<evidence type="ECO:0000313" key="2">
    <source>
        <dbReference type="EMBL" id="AOV17409.1"/>
    </source>
</evidence>
<feature type="transmembrane region" description="Helical" evidence="1">
    <location>
        <begin position="12"/>
        <end position="31"/>
    </location>
</feature>
<gene>
    <name evidence="2" type="ORF">BJI67_10375</name>
</gene>
<evidence type="ECO:0000313" key="3">
    <source>
        <dbReference type="Proteomes" id="UP000095342"/>
    </source>
</evidence>
<organism evidence="2 3">
    <name type="scientific">Acidihalobacter aeolianus</name>
    <dbReference type="NCBI Taxonomy" id="2792603"/>
    <lineage>
        <taxon>Bacteria</taxon>
        <taxon>Pseudomonadati</taxon>
        <taxon>Pseudomonadota</taxon>
        <taxon>Gammaproteobacteria</taxon>
        <taxon>Chromatiales</taxon>
        <taxon>Ectothiorhodospiraceae</taxon>
        <taxon>Acidihalobacter</taxon>
    </lineage>
</organism>
<keyword evidence="3" id="KW-1185">Reference proteome</keyword>
<name>A0A1D8K8V3_9GAMM</name>
<accession>A0A1D8K8V3</accession>
<dbReference type="EMBL" id="CP017448">
    <property type="protein sequence ID" value="AOV17409.1"/>
    <property type="molecule type" value="Genomic_DNA"/>
</dbReference>
<sequence length="59" mass="6063">MGIRFDGTGSAPTILIIVAVIATVGYLNNVIDVDAIKHLAELRGIGATMPLLGAILGFV</sequence>
<protein>
    <submittedName>
        <fullName evidence="2">Uncharacterized protein</fullName>
    </submittedName>
</protein>
<reference evidence="2 3" key="1">
    <citation type="submission" date="2016-09" db="EMBL/GenBank/DDBJ databases">
        <title>Acidihalobacter prosperus V6 (DSM14174).</title>
        <authorList>
            <person name="Khaleque H.N."/>
            <person name="Ramsay J.P."/>
            <person name="Murphy R.J.T."/>
            <person name="Kaksonen A.H."/>
            <person name="Boxall N.J."/>
            <person name="Watkin E.L.J."/>
        </authorList>
    </citation>
    <scope>NUCLEOTIDE SEQUENCE [LARGE SCALE GENOMIC DNA]</scope>
    <source>
        <strain evidence="2 3">V6</strain>
    </source>
</reference>
<keyword evidence="1" id="KW-1133">Transmembrane helix</keyword>
<evidence type="ECO:0000256" key="1">
    <source>
        <dbReference type="SAM" id="Phobius"/>
    </source>
</evidence>
<proteinExistence type="predicted"/>